<reference evidence="4 5" key="1">
    <citation type="submission" date="2020-02" db="EMBL/GenBank/DDBJ databases">
        <title>Whole-genome analyses of novel actinobacteria.</title>
        <authorList>
            <person name="Sahin N."/>
            <person name="Tokatli A."/>
        </authorList>
    </citation>
    <scope>NUCLEOTIDE SEQUENCE [LARGE SCALE GENOMIC DNA]</scope>
    <source>
        <strain evidence="4 5">YC504</strain>
    </source>
</reference>
<dbReference type="PANTHER" id="PTHR45833:SF1">
    <property type="entry name" value="METHIONINE SYNTHASE"/>
    <property type="match status" value="1"/>
</dbReference>
<dbReference type="Pfam" id="PF02607">
    <property type="entry name" value="B12-binding_2"/>
    <property type="match status" value="1"/>
</dbReference>
<dbReference type="GO" id="GO:0046872">
    <property type="term" value="F:metal ion binding"/>
    <property type="evidence" value="ECO:0007669"/>
    <property type="project" value="UniProtKB-KW"/>
</dbReference>
<dbReference type="GO" id="GO:0005829">
    <property type="term" value="C:cytosol"/>
    <property type="evidence" value="ECO:0007669"/>
    <property type="project" value="TreeGrafter"/>
</dbReference>
<evidence type="ECO:0000259" key="3">
    <source>
        <dbReference type="PROSITE" id="PS51332"/>
    </source>
</evidence>
<keyword evidence="5" id="KW-1185">Reference proteome</keyword>
<organism evidence="4 5">
    <name type="scientific">Streptomyces mesophilus</name>
    <dbReference type="NCBI Taxonomy" id="1775132"/>
    <lineage>
        <taxon>Bacteria</taxon>
        <taxon>Bacillati</taxon>
        <taxon>Actinomycetota</taxon>
        <taxon>Actinomycetes</taxon>
        <taxon>Kitasatosporales</taxon>
        <taxon>Streptomycetaceae</taxon>
        <taxon>Streptomyces</taxon>
    </lineage>
</organism>
<dbReference type="InterPro" id="IPR036594">
    <property type="entry name" value="Meth_synthase_dom"/>
</dbReference>
<dbReference type="SUPFAM" id="SSF52242">
    <property type="entry name" value="Cobalamin (vitamin B12)-binding domain"/>
    <property type="match status" value="1"/>
</dbReference>
<dbReference type="PROSITE" id="PS51332">
    <property type="entry name" value="B12_BINDING"/>
    <property type="match status" value="1"/>
</dbReference>
<name>A0A6G4XGX4_9ACTN</name>
<dbReference type="InterPro" id="IPR050554">
    <property type="entry name" value="Met_Synthase/Corrinoid"/>
</dbReference>
<feature type="domain" description="B12-binding" evidence="3">
    <location>
        <begin position="105"/>
        <end position="230"/>
    </location>
</feature>
<dbReference type="AlphaFoldDB" id="A0A6G4XGX4"/>
<evidence type="ECO:0000313" key="5">
    <source>
        <dbReference type="Proteomes" id="UP000481109"/>
    </source>
</evidence>
<dbReference type="GO" id="GO:0050667">
    <property type="term" value="P:homocysteine metabolic process"/>
    <property type="evidence" value="ECO:0007669"/>
    <property type="project" value="TreeGrafter"/>
</dbReference>
<evidence type="ECO:0000256" key="2">
    <source>
        <dbReference type="ARBA" id="ARBA00023285"/>
    </source>
</evidence>
<protein>
    <submittedName>
        <fullName evidence="4">Cobalamin B12-binding domain-containing protein</fullName>
    </submittedName>
</protein>
<keyword evidence="1" id="KW-0479">Metal-binding</keyword>
<evidence type="ECO:0000256" key="1">
    <source>
        <dbReference type="ARBA" id="ARBA00022723"/>
    </source>
</evidence>
<dbReference type="InterPro" id="IPR036724">
    <property type="entry name" value="Cobalamin-bd_sf"/>
</dbReference>
<dbReference type="EMBL" id="JAAKZW010000037">
    <property type="protein sequence ID" value="NGO76483.1"/>
    <property type="molecule type" value="Genomic_DNA"/>
</dbReference>
<dbReference type="RefSeq" id="WP_165331982.1">
    <property type="nucleotide sequence ID" value="NZ_JAAKZW010000037.1"/>
</dbReference>
<comment type="caution">
    <text evidence="4">The sequence shown here is derived from an EMBL/GenBank/DDBJ whole genome shotgun (WGS) entry which is preliminary data.</text>
</comment>
<dbReference type="PANTHER" id="PTHR45833">
    <property type="entry name" value="METHIONINE SYNTHASE"/>
    <property type="match status" value="1"/>
</dbReference>
<dbReference type="Pfam" id="PF02310">
    <property type="entry name" value="B12-binding"/>
    <property type="match status" value="1"/>
</dbReference>
<dbReference type="Gene3D" id="3.40.50.280">
    <property type="entry name" value="Cobalamin-binding domain"/>
    <property type="match status" value="1"/>
</dbReference>
<sequence>MTTISGETVGLAESSDRLWDALIHCDETHAVATVRTAVSAVDGDVCAAVEHVLLGLIAPAQARVGRAWAANELTVAQEHAATAINERCVAALVDAAADALPAPSRGRAVVACVDGEWHALPARLVAEVLRLRGWRVDYLGAQVPTDHLVAHLHASGAETVLLSSSLPSRLPTAHSAISACLAIGVPVVAGGAAFGPGGRYARLLKARWAGDAAAAADLLAQGLERPRPGAARLPDLDLPHLTDQEYTMVRRTRTQLVKQALADVENGFAAMRSYDERRRERTAEDLDHIVGFLATALYVDDAELFTTFVTWTAGILSARGVPPQCLLPALDSLRHQLGDFPRAVGILTAARRALVVPRPGRAA</sequence>
<accession>A0A6G4XGX4</accession>
<dbReference type="InterPro" id="IPR003759">
    <property type="entry name" value="Cbl-bd_cap"/>
</dbReference>
<gene>
    <name evidence="4" type="ORF">G6045_12545</name>
</gene>
<dbReference type="Gene3D" id="1.10.1240.10">
    <property type="entry name" value="Methionine synthase domain"/>
    <property type="match status" value="1"/>
</dbReference>
<proteinExistence type="predicted"/>
<dbReference type="InterPro" id="IPR006158">
    <property type="entry name" value="Cobalamin-bd"/>
</dbReference>
<dbReference type="GO" id="GO:0031419">
    <property type="term" value="F:cobalamin binding"/>
    <property type="evidence" value="ECO:0007669"/>
    <property type="project" value="InterPro"/>
</dbReference>
<keyword evidence="2" id="KW-0170">Cobalt</keyword>
<dbReference type="Proteomes" id="UP000481109">
    <property type="component" value="Unassembled WGS sequence"/>
</dbReference>
<dbReference type="GO" id="GO:0046653">
    <property type="term" value="P:tetrahydrofolate metabolic process"/>
    <property type="evidence" value="ECO:0007669"/>
    <property type="project" value="TreeGrafter"/>
</dbReference>
<evidence type="ECO:0000313" key="4">
    <source>
        <dbReference type="EMBL" id="NGO76483.1"/>
    </source>
</evidence>
<dbReference type="GO" id="GO:0008705">
    <property type="term" value="F:methionine synthase activity"/>
    <property type="evidence" value="ECO:0007669"/>
    <property type="project" value="TreeGrafter"/>
</dbReference>